<comment type="similarity">
    <text evidence="2 6">Belongs to the zinc-containing alcohol dehydrogenase family.</text>
</comment>
<dbReference type="InterPro" id="IPR036291">
    <property type="entry name" value="NAD(P)-bd_dom_sf"/>
</dbReference>
<feature type="domain" description="Alcohol dehydrogenase-like C-terminal" evidence="7">
    <location>
        <begin position="184"/>
        <end position="304"/>
    </location>
</feature>
<dbReference type="Pfam" id="PF00107">
    <property type="entry name" value="ADH_zinc_N"/>
    <property type="match status" value="1"/>
</dbReference>
<evidence type="ECO:0000313" key="10">
    <source>
        <dbReference type="Proteomes" id="UP001595855"/>
    </source>
</evidence>
<dbReference type="InterPro" id="IPR013149">
    <property type="entry name" value="ADH-like_C"/>
</dbReference>
<dbReference type="InterPro" id="IPR013154">
    <property type="entry name" value="ADH-like_N"/>
</dbReference>
<evidence type="ECO:0000256" key="3">
    <source>
        <dbReference type="ARBA" id="ARBA00022723"/>
    </source>
</evidence>
<sequence length="350" mass="37526">MTDVRDLLLTAPGELRSADASPPLAALRPDDVVVEVDRVTLCGSDHRLYDGTYGGPRSYPIRFGHEWSGRVVDAGPGARPLLDRLVTGDCSRWCGRCPRCAADRNVCHRIQKFGITVDGFSTRLRTVDSRYLYPDDFDLGAGLLALSEFFAVAHHGLRRVPPHEGDDVLVIGAGALGLASHLLLVHAYGVRSVHVLESDPAKAALVTRLFPDAVVHTPPPAGEHGPADYAALTRDARYPVVVECSGSEHGMNTALALALPLGRVLCFGLRSSANLRTDLLVAKGLTLSGSIGGTGSFRDVQAFLAAHREQAARFVTHRLPADRAAEAFAPAPHGTTPRIKTQILFGEETQ</sequence>
<dbReference type="Gene3D" id="3.40.50.720">
    <property type="entry name" value="NAD(P)-binding Rossmann-like Domain"/>
    <property type="match status" value="1"/>
</dbReference>
<dbReference type="PROSITE" id="PS00059">
    <property type="entry name" value="ADH_ZINC"/>
    <property type="match status" value="1"/>
</dbReference>
<comment type="cofactor">
    <cofactor evidence="1 6">
        <name>Zn(2+)</name>
        <dbReference type="ChEBI" id="CHEBI:29105"/>
    </cofactor>
</comment>
<keyword evidence="5" id="KW-0560">Oxidoreductase</keyword>
<dbReference type="Pfam" id="PF08240">
    <property type="entry name" value="ADH_N"/>
    <property type="match status" value="1"/>
</dbReference>
<comment type="caution">
    <text evidence="9">The sequence shown here is derived from an EMBL/GenBank/DDBJ whole genome shotgun (WGS) entry which is preliminary data.</text>
</comment>
<evidence type="ECO:0000256" key="4">
    <source>
        <dbReference type="ARBA" id="ARBA00022833"/>
    </source>
</evidence>
<dbReference type="SUPFAM" id="SSF51735">
    <property type="entry name" value="NAD(P)-binding Rossmann-fold domains"/>
    <property type="match status" value="1"/>
</dbReference>
<keyword evidence="10" id="KW-1185">Reference proteome</keyword>
<keyword evidence="4 6" id="KW-0862">Zinc</keyword>
<name>A0ABV9WSX5_9ACTN</name>
<gene>
    <name evidence="9" type="ORF">ACFPRC_06825</name>
</gene>
<feature type="domain" description="Alcohol dehydrogenase-like N-terminal" evidence="8">
    <location>
        <begin position="29"/>
        <end position="134"/>
    </location>
</feature>
<dbReference type="SUPFAM" id="SSF50129">
    <property type="entry name" value="GroES-like"/>
    <property type="match status" value="1"/>
</dbReference>
<evidence type="ECO:0000313" key="9">
    <source>
        <dbReference type="EMBL" id="MFC5014587.1"/>
    </source>
</evidence>
<dbReference type="InterPro" id="IPR011032">
    <property type="entry name" value="GroES-like_sf"/>
</dbReference>
<organism evidence="9 10">
    <name type="scientific">Streptomyces lienomycini</name>
    <dbReference type="NCBI Taxonomy" id="284035"/>
    <lineage>
        <taxon>Bacteria</taxon>
        <taxon>Bacillati</taxon>
        <taxon>Actinomycetota</taxon>
        <taxon>Actinomycetes</taxon>
        <taxon>Kitasatosporales</taxon>
        <taxon>Streptomycetaceae</taxon>
        <taxon>Streptomyces</taxon>
    </lineage>
</organism>
<evidence type="ECO:0000259" key="8">
    <source>
        <dbReference type="Pfam" id="PF08240"/>
    </source>
</evidence>
<dbReference type="Gene3D" id="3.90.180.10">
    <property type="entry name" value="Medium-chain alcohol dehydrogenases, catalytic domain"/>
    <property type="match status" value="1"/>
</dbReference>
<evidence type="ECO:0000256" key="2">
    <source>
        <dbReference type="ARBA" id="ARBA00008072"/>
    </source>
</evidence>
<evidence type="ECO:0000256" key="1">
    <source>
        <dbReference type="ARBA" id="ARBA00001947"/>
    </source>
</evidence>
<evidence type="ECO:0000259" key="7">
    <source>
        <dbReference type="Pfam" id="PF00107"/>
    </source>
</evidence>
<dbReference type="PANTHER" id="PTHR43161">
    <property type="entry name" value="SORBITOL DEHYDROGENASE"/>
    <property type="match status" value="1"/>
</dbReference>
<dbReference type="RefSeq" id="WP_271321179.1">
    <property type="nucleotide sequence ID" value="NZ_BAAATN010000001.1"/>
</dbReference>
<dbReference type="PANTHER" id="PTHR43161:SF26">
    <property type="entry name" value="GALACTITOL 1-PHOSPHATE 5-DEHYDROGENASE"/>
    <property type="match status" value="1"/>
</dbReference>
<dbReference type="InterPro" id="IPR002328">
    <property type="entry name" value="ADH_Zn_CS"/>
</dbReference>
<dbReference type="Proteomes" id="UP001595855">
    <property type="component" value="Unassembled WGS sequence"/>
</dbReference>
<accession>A0ABV9WSX5</accession>
<dbReference type="EMBL" id="JBHSJO010000001">
    <property type="protein sequence ID" value="MFC5014587.1"/>
    <property type="molecule type" value="Genomic_DNA"/>
</dbReference>
<proteinExistence type="inferred from homology"/>
<keyword evidence="3 6" id="KW-0479">Metal-binding</keyword>
<evidence type="ECO:0000256" key="5">
    <source>
        <dbReference type="ARBA" id="ARBA00023002"/>
    </source>
</evidence>
<evidence type="ECO:0000256" key="6">
    <source>
        <dbReference type="RuleBase" id="RU361277"/>
    </source>
</evidence>
<protein>
    <submittedName>
        <fullName evidence="9">Zinc-binding dehydrogenase</fullName>
    </submittedName>
</protein>
<reference evidence="10" key="1">
    <citation type="journal article" date="2019" name="Int. J. Syst. Evol. Microbiol.">
        <title>The Global Catalogue of Microorganisms (GCM) 10K type strain sequencing project: providing services to taxonomists for standard genome sequencing and annotation.</title>
        <authorList>
            <consortium name="The Broad Institute Genomics Platform"/>
            <consortium name="The Broad Institute Genome Sequencing Center for Infectious Disease"/>
            <person name="Wu L."/>
            <person name="Ma J."/>
        </authorList>
    </citation>
    <scope>NUCLEOTIDE SEQUENCE [LARGE SCALE GENOMIC DNA]</scope>
    <source>
        <strain evidence="10">CGMCC 4.1542</strain>
    </source>
</reference>